<dbReference type="GO" id="GO:0019988">
    <property type="term" value="P:charged-tRNA amino acid modification"/>
    <property type="evidence" value="ECO:0007669"/>
    <property type="project" value="InterPro"/>
</dbReference>
<dbReference type="PANTHER" id="PTHR31811">
    <property type="entry name" value="TRNA A64-2'-O-RIBOSYLPHOSPHATE TRANSFERASE"/>
    <property type="match status" value="1"/>
</dbReference>
<dbReference type="InterPro" id="IPR033449">
    <property type="entry name" value="Rit1_N"/>
</dbReference>
<protein>
    <recommendedName>
        <fullName evidence="5">Initiator tRNA phosphoribosyl transferase</fullName>
    </recommendedName>
</protein>
<evidence type="ECO:0000313" key="4">
    <source>
        <dbReference type="Proteomes" id="UP000646827"/>
    </source>
</evidence>
<evidence type="ECO:0008006" key="5">
    <source>
        <dbReference type="Google" id="ProtNLM"/>
    </source>
</evidence>
<dbReference type="Proteomes" id="UP000646827">
    <property type="component" value="Unassembled WGS sequence"/>
</dbReference>
<dbReference type="EMBL" id="JAEPRB010000258">
    <property type="protein sequence ID" value="KAG2217994.1"/>
    <property type="molecule type" value="Genomic_DNA"/>
</dbReference>
<dbReference type="GO" id="GO:0043399">
    <property type="term" value="F:tRNA adenosine(64)-2'-O-ribosylphosphate transferase activity"/>
    <property type="evidence" value="ECO:0007669"/>
    <property type="project" value="InterPro"/>
</dbReference>
<sequence>MNKGLFENEYHAGANQIRKDHKNILNRLRSIQEDADFVKEISSLFPRLPLVANERCGSWYIDPTERQVYSVYFKSTDGHMGQWDFNLRRGNLHLLDIINKYQGCIIVDSTRRGKRIPDSLSKTVPIWCCAINRAIIKYRSKHNLPSFLDQEKASRFHSLPSVVSRSEHAQIEEKMDGFSQKLLDSNGINMESISKLIIKPLRPLWFTPQSSFFINDPPDYSDTPFWPVICLSASQAVESGCQARPGGYLYVQGSGDDQEAWCHGLTPKLFWQHAQKLLNVGTSTECEKMTHHLVNQAKQASKNNEDDGEEEEIEEKPYDIIQGTSIAIGSRKSGKPPLCWKNFDFIINCTQTHYQANTDHPNYLQLPIAEGKKGQQKLLECIPDALKFVKKPLSAQNRILIHCAKGQDRSVGIALAILVYYFDINMNFIPKGVSCIDKKIIHDHLLKIISSRPKASPTRATLKKVNTYFMS</sequence>
<dbReference type="GO" id="GO:0005737">
    <property type="term" value="C:cytoplasm"/>
    <property type="evidence" value="ECO:0007669"/>
    <property type="project" value="TreeGrafter"/>
</dbReference>
<reference evidence="3 4" key="1">
    <citation type="submission" date="2020-12" db="EMBL/GenBank/DDBJ databases">
        <title>Metabolic potential, ecology and presence of endohyphal bacteria is reflected in genomic diversity of Mucoromycotina.</title>
        <authorList>
            <person name="Muszewska A."/>
            <person name="Okrasinska A."/>
            <person name="Steczkiewicz K."/>
            <person name="Drgas O."/>
            <person name="Orlowska M."/>
            <person name="Perlinska-Lenart U."/>
            <person name="Aleksandrzak-Piekarczyk T."/>
            <person name="Szatraj K."/>
            <person name="Zielenkiewicz U."/>
            <person name="Pilsyk S."/>
            <person name="Malc E."/>
            <person name="Mieczkowski P."/>
            <person name="Kruszewska J.S."/>
            <person name="Biernat P."/>
            <person name="Pawlowska J."/>
        </authorList>
    </citation>
    <scope>NUCLEOTIDE SEQUENCE [LARGE SCALE GENOMIC DNA]</scope>
    <source>
        <strain evidence="3 4">CBS 142.35</strain>
    </source>
</reference>
<evidence type="ECO:0000259" key="2">
    <source>
        <dbReference type="Pfam" id="PF17184"/>
    </source>
</evidence>
<dbReference type="Gene3D" id="3.90.190.10">
    <property type="entry name" value="Protein tyrosine phosphatase superfamily"/>
    <property type="match status" value="1"/>
</dbReference>
<dbReference type="Pfam" id="PF17184">
    <property type="entry name" value="Rit1_C"/>
    <property type="match status" value="1"/>
</dbReference>
<name>A0A8H7RUF5_9FUNG</name>
<dbReference type="OrthoDB" id="45256at2759"/>
<gene>
    <name evidence="3" type="ORF">INT45_001537</name>
</gene>
<dbReference type="InterPro" id="IPR029021">
    <property type="entry name" value="Prot-tyrosine_phosphatase-like"/>
</dbReference>
<organism evidence="3 4">
    <name type="scientific">Circinella minor</name>
    <dbReference type="NCBI Taxonomy" id="1195481"/>
    <lineage>
        <taxon>Eukaryota</taxon>
        <taxon>Fungi</taxon>
        <taxon>Fungi incertae sedis</taxon>
        <taxon>Mucoromycota</taxon>
        <taxon>Mucoromycotina</taxon>
        <taxon>Mucoromycetes</taxon>
        <taxon>Mucorales</taxon>
        <taxon>Lichtheimiaceae</taxon>
        <taxon>Circinella</taxon>
    </lineage>
</organism>
<evidence type="ECO:0000313" key="3">
    <source>
        <dbReference type="EMBL" id="KAG2217994.1"/>
    </source>
</evidence>
<feature type="domain" description="Rit1 DUSP-like" evidence="1">
    <location>
        <begin position="362"/>
        <end position="468"/>
    </location>
</feature>
<evidence type="ECO:0000259" key="1">
    <source>
        <dbReference type="Pfam" id="PF04179"/>
    </source>
</evidence>
<keyword evidence="4" id="KW-1185">Reference proteome</keyword>
<dbReference type="SUPFAM" id="SSF52799">
    <property type="entry name" value="(Phosphotyrosine protein) phosphatases II"/>
    <property type="match status" value="1"/>
</dbReference>
<dbReference type="Pfam" id="PF04179">
    <property type="entry name" value="Init_tRNA_PT"/>
    <property type="match status" value="1"/>
</dbReference>
<dbReference type="AlphaFoldDB" id="A0A8H7RUF5"/>
<proteinExistence type="predicted"/>
<dbReference type="PIRSF" id="PIRSF007747">
    <property type="entry name" value="Ribosyl_Ptfrase"/>
    <property type="match status" value="1"/>
</dbReference>
<dbReference type="InterPro" id="IPR007306">
    <property type="entry name" value="Rit1"/>
</dbReference>
<comment type="caution">
    <text evidence="3">The sequence shown here is derived from an EMBL/GenBank/DDBJ whole genome shotgun (WGS) entry which is preliminary data.</text>
</comment>
<dbReference type="PANTHER" id="PTHR31811:SF0">
    <property type="entry name" value="TRNA A64-2'-O-RIBOSYLPHOSPHATE TRANSFERASE"/>
    <property type="match status" value="1"/>
</dbReference>
<dbReference type="InterPro" id="IPR033421">
    <property type="entry name" value="Rit1_DUSP-like"/>
</dbReference>
<accession>A0A8H7RUF5</accession>
<feature type="domain" description="Rit1 N-terminal" evidence="2">
    <location>
        <begin position="17"/>
        <end position="294"/>
    </location>
</feature>